<feature type="region of interest" description="Disordered" evidence="1">
    <location>
        <begin position="30"/>
        <end position="89"/>
    </location>
</feature>
<evidence type="ECO:0000313" key="2">
    <source>
        <dbReference type="EMBL" id="SIT01622.1"/>
    </source>
</evidence>
<dbReference type="Proteomes" id="UP000186684">
    <property type="component" value="Unassembled WGS sequence"/>
</dbReference>
<accession>A0A1N7NTL3</accession>
<evidence type="ECO:0000313" key="3">
    <source>
        <dbReference type="Proteomes" id="UP000186684"/>
    </source>
</evidence>
<dbReference type="AlphaFoldDB" id="A0A1N7NTL3"/>
<dbReference type="EMBL" id="FTOQ01000010">
    <property type="protein sequence ID" value="SIT01622.1"/>
    <property type="molecule type" value="Genomic_DNA"/>
</dbReference>
<sequence length="89" mass="9268">MTGLFNDVILRCGATEIALADMRQGSAPVQAGDTVAAGQPLRGVSDFGASRETPPRIHAQRPVQSCAQGISDDPLGLRIDRRPRSAAAG</sequence>
<gene>
    <name evidence="2" type="ORF">SAMN05421759_11042</name>
</gene>
<evidence type="ECO:0000256" key="1">
    <source>
        <dbReference type="SAM" id="MobiDB-lite"/>
    </source>
</evidence>
<organism evidence="2 3">
    <name type="scientific">Roseivivax lentus</name>
    <dbReference type="NCBI Taxonomy" id="633194"/>
    <lineage>
        <taxon>Bacteria</taxon>
        <taxon>Pseudomonadati</taxon>
        <taxon>Pseudomonadota</taxon>
        <taxon>Alphaproteobacteria</taxon>
        <taxon>Rhodobacterales</taxon>
        <taxon>Roseobacteraceae</taxon>
        <taxon>Roseivivax</taxon>
    </lineage>
</organism>
<name>A0A1N7NTL3_9RHOB</name>
<protein>
    <submittedName>
        <fullName evidence="2">Uncharacterized protein</fullName>
    </submittedName>
</protein>
<keyword evidence="3" id="KW-1185">Reference proteome</keyword>
<dbReference type="STRING" id="633194.SAMN05421759_11042"/>
<reference evidence="3" key="1">
    <citation type="submission" date="2017-01" db="EMBL/GenBank/DDBJ databases">
        <authorList>
            <person name="Varghese N."/>
            <person name="Submissions S."/>
        </authorList>
    </citation>
    <scope>NUCLEOTIDE SEQUENCE [LARGE SCALE GENOMIC DNA]</scope>
    <source>
        <strain evidence="3">DSM 29430</strain>
    </source>
</reference>
<proteinExistence type="predicted"/>
<dbReference type="RefSeq" id="WP_076449106.1">
    <property type="nucleotide sequence ID" value="NZ_FTOQ01000010.1"/>
</dbReference>
<dbReference type="OrthoDB" id="5489603at2"/>